<dbReference type="GO" id="GO:0006865">
    <property type="term" value="P:amino acid transport"/>
    <property type="evidence" value="ECO:0007669"/>
    <property type="project" value="UniProtKB-KW"/>
</dbReference>
<dbReference type="PANTHER" id="PTHR30614:SF20">
    <property type="entry name" value="GLUTAMINE TRANSPORT SYSTEM PERMEASE PROTEIN GLNP"/>
    <property type="match status" value="1"/>
</dbReference>
<protein>
    <submittedName>
        <fullName evidence="11">ABC transporter permease</fullName>
    </submittedName>
</protein>
<dbReference type="Proteomes" id="UP000656042">
    <property type="component" value="Unassembled WGS sequence"/>
</dbReference>
<keyword evidence="6" id="KW-0029">Amino-acid transport</keyword>
<dbReference type="InterPro" id="IPR043429">
    <property type="entry name" value="ArtM/GltK/GlnP/TcyL/YhdX-like"/>
</dbReference>
<evidence type="ECO:0000313" key="12">
    <source>
        <dbReference type="Proteomes" id="UP000656042"/>
    </source>
</evidence>
<feature type="domain" description="ABC transmembrane type-1" evidence="10">
    <location>
        <begin position="90"/>
        <end position="282"/>
    </location>
</feature>
<dbReference type="AlphaFoldDB" id="A0A8J3FRG3"/>
<dbReference type="PROSITE" id="PS50928">
    <property type="entry name" value="ABC_TM1"/>
    <property type="match status" value="1"/>
</dbReference>
<dbReference type="PANTHER" id="PTHR30614">
    <property type="entry name" value="MEMBRANE COMPONENT OF AMINO ACID ABC TRANSPORTER"/>
    <property type="match status" value="1"/>
</dbReference>
<keyword evidence="8 9" id="KW-0472">Membrane</keyword>
<evidence type="ECO:0000256" key="1">
    <source>
        <dbReference type="ARBA" id="ARBA00004651"/>
    </source>
</evidence>
<keyword evidence="5 9" id="KW-0812">Transmembrane</keyword>
<keyword evidence="7 9" id="KW-1133">Transmembrane helix</keyword>
<evidence type="ECO:0000256" key="6">
    <source>
        <dbReference type="ARBA" id="ARBA00022970"/>
    </source>
</evidence>
<dbReference type="GO" id="GO:0022857">
    <property type="term" value="F:transmembrane transporter activity"/>
    <property type="evidence" value="ECO:0007669"/>
    <property type="project" value="InterPro"/>
</dbReference>
<feature type="transmembrane region" description="Helical" evidence="9">
    <location>
        <begin position="261"/>
        <end position="281"/>
    </location>
</feature>
<comment type="similarity">
    <text evidence="2">Belongs to the binding-protein-dependent transport system permease family. HisMQ subfamily.</text>
</comment>
<organism evidence="11 12">
    <name type="scientific">Mangrovihabitans endophyticus</name>
    <dbReference type="NCBI Taxonomy" id="1751298"/>
    <lineage>
        <taxon>Bacteria</taxon>
        <taxon>Bacillati</taxon>
        <taxon>Actinomycetota</taxon>
        <taxon>Actinomycetes</taxon>
        <taxon>Micromonosporales</taxon>
        <taxon>Micromonosporaceae</taxon>
        <taxon>Mangrovihabitans</taxon>
    </lineage>
</organism>
<name>A0A8J3FRG3_9ACTN</name>
<evidence type="ECO:0000256" key="5">
    <source>
        <dbReference type="ARBA" id="ARBA00022692"/>
    </source>
</evidence>
<dbReference type="CDD" id="cd06261">
    <property type="entry name" value="TM_PBP2"/>
    <property type="match status" value="1"/>
</dbReference>
<evidence type="ECO:0000313" key="11">
    <source>
        <dbReference type="EMBL" id="GGL09243.1"/>
    </source>
</evidence>
<evidence type="ECO:0000259" key="10">
    <source>
        <dbReference type="PROSITE" id="PS50928"/>
    </source>
</evidence>
<keyword evidence="4" id="KW-1003">Cell membrane</keyword>
<dbReference type="InterPro" id="IPR010065">
    <property type="entry name" value="AA_ABC_transptr_permease_3TM"/>
</dbReference>
<dbReference type="Gene3D" id="1.10.3720.10">
    <property type="entry name" value="MetI-like"/>
    <property type="match status" value="1"/>
</dbReference>
<dbReference type="Pfam" id="PF00528">
    <property type="entry name" value="BPD_transp_1"/>
    <property type="match status" value="1"/>
</dbReference>
<proteinExistence type="inferred from homology"/>
<evidence type="ECO:0000256" key="2">
    <source>
        <dbReference type="ARBA" id="ARBA00010072"/>
    </source>
</evidence>
<dbReference type="NCBIfam" id="TIGR01726">
    <property type="entry name" value="HEQRo_perm_3TM"/>
    <property type="match status" value="1"/>
</dbReference>
<reference evidence="11" key="1">
    <citation type="journal article" date="2014" name="Int. J. Syst. Evol. Microbiol.">
        <title>Complete genome sequence of Corynebacterium casei LMG S-19264T (=DSM 44701T), isolated from a smear-ripened cheese.</title>
        <authorList>
            <consortium name="US DOE Joint Genome Institute (JGI-PGF)"/>
            <person name="Walter F."/>
            <person name="Albersmeier A."/>
            <person name="Kalinowski J."/>
            <person name="Ruckert C."/>
        </authorList>
    </citation>
    <scope>NUCLEOTIDE SEQUENCE</scope>
    <source>
        <strain evidence="11">CGMCC 4.7299</strain>
    </source>
</reference>
<accession>A0A8J3FRG3</accession>
<feature type="transmembrane region" description="Helical" evidence="9">
    <location>
        <begin position="161"/>
        <end position="180"/>
    </location>
</feature>
<dbReference type="InterPro" id="IPR000515">
    <property type="entry name" value="MetI-like"/>
</dbReference>
<evidence type="ECO:0000256" key="3">
    <source>
        <dbReference type="ARBA" id="ARBA00022448"/>
    </source>
</evidence>
<dbReference type="EMBL" id="BMMX01000031">
    <property type="protein sequence ID" value="GGL09243.1"/>
    <property type="molecule type" value="Genomic_DNA"/>
</dbReference>
<evidence type="ECO:0000256" key="8">
    <source>
        <dbReference type="ARBA" id="ARBA00023136"/>
    </source>
</evidence>
<gene>
    <name evidence="11" type="ORF">GCM10012284_49880</name>
</gene>
<dbReference type="GO" id="GO:0043190">
    <property type="term" value="C:ATP-binding cassette (ABC) transporter complex"/>
    <property type="evidence" value="ECO:0007669"/>
    <property type="project" value="InterPro"/>
</dbReference>
<dbReference type="InterPro" id="IPR035906">
    <property type="entry name" value="MetI-like_sf"/>
</dbReference>
<dbReference type="SUPFAM" id="SSF161098">
    <property type="entry name" value="MetI-like"/>
    <property type="match status" value="1"/>
</dbReference>
<keyword evidence="12" id="KW-1185">Reference proteome</keyword>
<reference evidence="11" key="2">
    <citation type="submission" date="2020-09" db="EMBL/GenBank/DDBJ databases">
        <authorList>
            <person name="Sun Q."/>
            <person name="Zhou Y."/>
        </authorList>
    </citation>
    <scope>NUCLEOTIDE SEQUENCE</scope>
    <source>
        <strain evidence="11">CGMCC 4.7299</strain>
    </source>
</reference>
<comment type="subcellular location">
    <subcellularLocation>
        <location evidence="1 9">Cell membrane</location>
        <topology evidence="1 9">Multi-pass membrane protein</topology>
    </subcellularLocation>
</comment>
<feature type="transmembrane region" description="Helical" evidence="9">
    <location>
        <begin position="134"/>
        <end position="155"/>
    </location>
</feature>
<feature type="transmembrane region" description="Helical" evidence="9">
    <location>
        <begin position="42"/>
        <end position="66"/>
    </location>
</feature>
<comment type="caution">
    <text evidence="11">The sequence shown here is derived from an EMBL/GenBank/DDBJ whole genome shotgun (WGS) entry which is preliminary data.</text>
</comment>
<sequence length="297" mass="31391">MTGPAPAAGGRTGGFRPVDGFRPSAVQAGRIAYRRRQTVRSVLLAALSTGVLGVLLVVAVTGAPGWERVRTSFFDLGVARESFPAILQGLWLNIRMLVVCAVAALALGLLIAVLRTLRGPVFFPVRAMATGYTYVFRGVPLIIVIYLFAFGVPGLRLRGTPSVLVLGGAAMVITYGAYLAEVFRAGIESVHPSQLAAARSLGLTYRQTMRHVVLPQAVRRVAPPLLNDTVALQKDVGLVSLAGPVDAVRAAQIATAEHFNYTPYIVAAVLFVLLAAPLIAVTDAVTLRAARRQDAGA</sequence>
<feature type="transmembrane region" description="Helical" evidence="9">
    <location>
        <begin position="90"/>
        <end position="114"/>
    </location>
</feature>
<keyword evidence="3 9" id="KW-0813">Transport</keyword>
<evidence type="ECO:0000256" key="7">
    <source>
        <dbReference type="ARBA" id="ARBA00022989"/>
    </source>
</evidence>
<evidence type="ECO:0000256" key="4">
    <source>
        <dbReference type="ARBA" id="ARBA00022475"/>
    </source>
</evidence>
<evidence type="ECO:0000256" key="9">
    <source>
        <dbReference type="RuleBase" id="RU363032"/>
    </source>
</evidence>